<feature type="region of interest" description="Disordered" evidence="1">
    <location>
        <begin position="448"/>
        <end position="476"/>
    </location>
</feature>
<protein>
    <recommendedName>
        <fullName evidence="5">Peptidase S1 domain-containing protein</fullName>
    </recommendedName>
</protein>
<evidence type="ECO:0000256" key="1">
    <source>
        <dbReference type="SAM" id="MobiDB-lite"/>
    </source>
</evidence>
<dbReference type="OrthoDB" id="7820396at2759"/>
<keyword evidence="2" id="KW-0732">Signal</keyword>
<dbReference type="Proteomes" id="UP000444721">
    <property type="component" value="Unassembled WGS sequence"/>
</dbReference>
<feature type="compositionally biased region" description="Polar residues" evidence="1">
    <location>
        <begin position="449"/>
        <end position="476"/>
    </location>
</feature>
<feature type="chain" id="PRO_5025558549" description="Peptidase S1 domain-containing protein" evidence="2">
    <location>
        <begin position="25"/>
        <end position="496"/>
    </location>
</feature>
<dbReference type="GeneID" id="68111233"/>
<evidence type="ECO:0000313" key="3">
    <source>
        <dbReference type="EMBL" id="KAF0976720.1"/>
    </source>
</evidence>
<dbReference type="VEuPathDB" id="AmoebaDB:NfTy_069670"/>
<dbReference type="EMBL" id="VFQX01000036">
    <property type="protein sequence ID" value="KAF0976720.1"/>
    <property type="molecule type" value="Genomic_DNA"/>
</dbReference>
<dbReference type="VEuPathDB" id="AmoebaDB:NF0116580"/>
<reference evidence="3 4" key="1">
    <citation type="journal article" date="2019" name="Sci. Rep.">
        <title>Nanopore sequencing improves the draft genome of the human pathogenic amoeba Naegleria fowleri.</title>
        <authorList>
            <person name="Liechti N."/>
            <person name="Schurch N."/>
            <person name="Bruggmann R."/>
            <person name="Wittwer M."/>
        </authorList>
    </citation>
    <scope>NUCLEOTIDE SEQUENCE [LARGE SCALE GENOMIC DNA]</scope>
    <source>
        <strain evidence="3 4">ATCC 30894</strain>
    </source>
</reference>
<organism evidence="3 4">
    <name type="scientific">Naegleria fowleri</name>
    <name type="common">Brain eating amoeba</name>
    <dbReference type="NCBI Taxonomy" id="5763"/>
    <lineage>
        <taxon>Eukaryota</taxon>
        <taxon>Discoba</taxon>
        <taxon>Heterolobosea</taxon>
        <taxon>Tetramitia</taxon>
        <taxon>Eutetramitia</taxon>
        <taxon>Vahlkampfiidae</taxon>
        <taxon>Naegleria</taxon>
    </lineage>
</organism>
<proteinExistence type="predicted"/>
<feature type="compositionally biased region" description="Basic and acidic residues" evidence="1">
    <location>
        <begin position="391"/>
        <end position="400"/>
    </location>
</feature>
<dbReference type="Gene3D" id="2.40.10.10">
    <property type="entry name" value="Trypsin-like serine proteases"/>
    <property type="match status" value="1"/>
</dbReference>
<dbReference type="VEuPathDB" id="AmoebaDB:FDP41_004015"/>
<feature type="region of interest" description="Disordered" evidence="1">
    <location>
        <begin position="388"/>
        <end position="409"/>
    </location>
</feature>
<dbReference type="AlphaFoldDB" id="A0A6A5BSE0"/>
<evidence type="ECO:0008006" key="5">
    <source>
        <dbReference type="Google" id="ProtNLM"/>
    </source>
</evidence>
<comment type="caution">
    <text evidence="3">The sequence shown here is derived from an EMBL/GenBank/DDBJ whole genome shotgun (WGS) entry which is preliminary data.</text>
</comment>
<dbReference type="RefSeq" id="XP_044561433.1">
    <property type="nucleotide sequence ID" value="XM_044707384.1"/>
</dbReference>
<keyword evidence="4" id="KW-1185">Reference proteome</keyword>
<dbReference type="PROSITE" id="PS51257">
    <property type="entry name" value="PROKAR_LIPOPROTEIN"/>
    <property type="match status" value="1"/>
</dbReference>
<evidence type="ECO:0000256" key="2">
    <source>
        <dbReference type="SAM" id="SignalP"/>
    </source>
</evidence>
<sequence length="496" mass="56756">MNPSTRSFVLFVLVLLAGCLLCTANISHGEKQDSCPFLFFSESSSSIAHIDFKINSFSSPLHICSGVVVRKQRWNGHSLVVLAPANCLMSNSRRSHEGASAFTPIQTSLLRIRMVKEYVIHGDDDEDDGQEEPTQIREIKFHPKFNPFTLDNNIALIEVEQEDEQFVMRNPQVHDDDGENFNCFTQQWKALEQEMERNPSQFEFTLLASNNNEWLKVPANSLRHKSSNFAKEITLMLDLSKKEVQEDDEWFSKSILFVKSPSNSQHDENQSNDDLSDRMIPVGLASYRTNDNQLVFTSIAFFMKDWVKQQLKSSKLLMVKKNDRVADRTSSSSSGHGIVMLRYSFDSNFQTNTAHERAPPAMLLNQSEIIRNIHQRIYSLIHFSDTSSESRASENNHQEMPKPQPIPKPTTRFVPFQNSYDTFNYVKSISKNIRKRLIETIGFDGVANESDSVSSHENQDLSTTIPQPVPKSNQSEKLTRIARSIHERMETFVKDH</sequence>
<feature type="signal peptide" evidence="2">
    <location>
        <begin position="1"/>
        <end position="24"/>
    </location>
</feature>
<dbReference type="SUPFAM" id="SSF50494">
    <property type="entry name" value="Trypsin-like serine proteases"/>
    <property type="match status" value="1"/>
</dbReference>
<accession>A0A6A5BSE0</accession>
<evidence type="ECO:0000313" key="4">
    <source>
        <dbReference type="Proteomes" id="UP000444721"/>
    </source>
</evidence>
<gene>
    <name evidence="3" type="ORF">FDP41_004015</name>
</gene>
<dbReference type="InterPro" id="IPR009003">
    <property type="entry name" value="Peptidase_S1_PA"/>
</dbReference>
<dbReference type="InterPro" id="IPR043504">
    <property type="entry name" value="Peptidase_S1_PA_chymotrypsin"/>
</dbReference>
<name>A0A6A5BSE0_NAEFO</name>